<proteinExistence type="predicted"/>
<dbReference type="SUPFAM" id="SSF51735">
    <property type="entry name" value="NAD(P)-binding Rossmann-fold domains"/>
    <property type="match status" value="1"/>
</dbReference>
<dbReference type="GO" id="GO:0000166">
    <property type="term" value="F:nucleotide binding"/>
    <property type="evidence" value="ECO:0007669"/>
    <property type="project" value="InterPro"/>
</dbReference>
<protein>
    <submittedName>
        <fullName evidence="2">Putative dehydrogenase</fullName>
    </submittedName>
</protein>
<dbReference type="InterPro" id="IPR000683">
    <property type="entry name" value="Gfo/Idh/MocA-like_OxRdtase_N"/>
</dbReference>
<sequence length="368" mass="41646">MKRLKVGLVGLGEVAQITHLPILENLADRYEIAALCDISPTLLQVLGEKYRVTNLYTDYKALAAQEDLDAVFVLNSDEYHADSAIHALKNHKHVLIEKPMTLNHADADAMIEARDEAGVQVMVGYMRRFAPAFTEALEEIKTLGPIQYAKVRDIIGPNRKIIDQSSTVYRFTDIPKELMEERYTRRAAMIKEAIGEVPQDIYNAYGLLAGLNSHDLSAMRELLGMPKRVVSAAQWNGGGYITAILEFDGYYAVFETGVDEQCRFDASIEVMGKYKQLNVKYDTPYIRHLPTTLEVKETVGEQYNEYVKRPTLKDPYTVELETFYEVATQNKAPKTTIEDYKQDLELFKMITDALLANEPKSSALELEV</sequence>
<dbReference type="RefSeq" id="WP_116189198.1">
    <property type="nucleotide sequence ID" value="NZ_QTTN01000011.1"/>
</dbReference>
<dbReference type="InterPro" id="IPR051317">
    <property type="entry name" value="Gfo/Idh/MocA_oxidoreduct"/>
</dbReference>
<evidence type="ECO:0000313" key="3">
    <source>
        <dbReference type="Proteomes" id="UP000256304"/>
    </source>
</evidence>
<dbReference type="Gene3D" id="3.30.360.10">
    <property type="entry name" value="Dihydrodipicolinate Reductase, domain 2"/>
    <property type="match status" value="1"/>
</dbReference>
<keyword evidence="3" id="KW-1185">Reference proteome</keyword>
<feature type="domain" description="Gfo/Idh/MocA-like oxidoreductase N-terminal" evidence="1">
    <location>
        <begin position="4"/>
        <end position="125"/>
    </location>
</feature>
<dbReference type="Pfam" id="PF01408">
    <property type="entry name" value="GFO_IDH_MocA"/>
    <property type="match status" value="1"/>
</dbReference>
<evidence type="ECO:0000313" key="2">
    <source>
        <dbReference type="EMBL" id="REE86179.1"/>
    </source>
</evidence>
<dbReference type="InterPro" id="IPR036291">
    <property type="entry name" value="NAD(P)-bd_dom_sf"/>
</dbReference>
<comment type="caution">
    <text evidence="2">The sequence shown here is derived from an EMBL/GenBank/DDBJ whole genome shotgun (WGS) entry which is preliminary data.</text>
</comment>
<evidence type="ECO:0000259" key="1">
    <source>
        <dbReference type="Pfam" id="PF01408"/>
    </source>
</evidence>
<dbReference type="Gene3D" id="3.40.50.720">
    <property type="entry name" value="NAD(P)-binding Rossmann-like Domain"/>
    <property type="match status" value="1"/>
</dbReference>
<name>A0A3D9SAU1_9BACL</name>
<dbReference type="PANTHER" id="PTHR43708">
    <property type="entry name" value="CONSERVED EXPRESSED OXIDOREDUCTASE (EUROFUNG)"/>
    <property type="match status" value="1"/>
</dbReference>
<dbReference type="EMBL" id="QTTN01000011">
    <property type="protein sequence ID" value="REE86179.1"/>
    <property type="molecule type" value="Genomic_DNA"/>
</dbReference>
<organism evidence="2 3">
    <name type="scientific">Paenibacillus taihuensis</name>
    <dbReference type="NCBI Taxonomy" id="1156355"/>
    <lineage>
        <taxon>Bacteria</taxon>
        <taxon>Bacillati</taxon>
        <taxon>Bacillota</taxon>
        <taxon>Bacilli</taxon>
        <taxon>Bacillales</taxon>
        <taxon>Paenibacillaceae</taxon>
        <taxon>Paenibacillus</taxon>
    </lineage>
</organism>
<dbReference type="AlphaFoldDB" id="A0A3D9SAU1"/>
<dbReference type="PANTHER" id="PTHR43708:SF4">
    <property type="entry name" value="OXIDOREDUCTASE YCEM-RELATED"/>
    <property type="match status" value="1"/>
</dbReference>
<gene>
    <name evidence="2" type="ORF">A8990_11176</name>
</gene>
<dbReference type="OrthoDB" id="9815825at2"/>
<dbReference type="Proteomes" id="UP000256304">
    <property type="component" value="Unassembled WGS sequence"/>
</dbReference>
<reference evidence="2 3" key="1">
    <citation type="submission" date="2018-08" db="EMBL/GenBank/DDBJ databases">
        <title>Genomic Encyclopedia of Type Strains, Phase III (KMG-III): the genomes of soil and plant-associated and newly described type strains.</title>
        <authorList>
            <person name="Whitman W."/>
        </authorList>
    </citation>
    <scope>NUCLEOTIDE SEQUENCE [LARGE SCALE GENOMIC DNA]</scope>
    <source>
        <strain evidence="2 3">CGMCC 1.10966</strain>
    </source>
</reference>
<accession>A0A3D9SAU1</accession>